<dbReference type="InterPro" id="IPR051425">
    <property type="entry name" value="Formin_Homology"/>
</dbReference>
<evidence type="ECO:0000256" key="1">
    <source>
        <dbReference type="SAM" id="MobiDB-lite"/>
    </source>
</evidence>
<dbReference type="RefSeq" id="WP_146603482.1">
    <property type="nucleotide sequence ID" value="NZ_POTX01000064.1"/>
</dbReference>
<protein>
    <submittedName>
        <fullName evidence="2">Uncharacterized protein</fullName>
    </submittedName>
</protein>
<dbReference type="AlphaFoldDB" id="A0A2W2DJ89"/>
<feature type="region of interest" description="Disordered" evidence="1">
    <location>
        <begin position="231"/>
        <end position="416"/>
    </location>
</feature>
<sequence length="416" mass="42851">MAREQERERERERRRRPRRTADSSGSSEERAPTTSSRYSDTSGSNYDNPRRASNSTASSARPGGPGVDDYRNMVGSYPTSDRSSSSSPGPREPFDIEWGGDQVSRHQYDEQNRLLNWVQSAGTWVRNNDERIATWISMLGSPLLQGAGGQAGSLGTVSAGVALAGGPGMYVFTKHMVNALRRNNADLYTAAYAAVSATGAIAWGLGTGGVGGDRTRDAGAIVHAGGTAMMGWHQSRPQPAPAPGLPLFNHPNTHLPSPASSRSSLPPPMPPPGSFVGPPPGPYAPSPGSFGGPLPGPYAPSPGSFGGPLPGPYAPPPGSFGGPPPGPYAPPPGSHGVPPLGSFGPPPSSFGGPPPPSSYGQGNPFSSGANVHGLVHRPIRRPSNYGPGPSDPPPVRGEDKQHKRGRGGGGGGGRKG</sequence>
<feature type="compositionally biased region" description="Pro residues" evidence="1">
    <location>
        <begin position="344"/>
        <end position="357"/>
    </location>
</feature>
<keyword evidence="3" id="KW-1185">Reference proteome</keyword>
<feature type="region of interest" description="Disordered" evidence="1">
    <location>
        <begin position="1"/>
        <end position="98"/>
    </location>
</feature>
<proteinExistence type="predicted"/>
<name>A0A2W2DJ89_9ACTN</name>
<feature type="compositionally biased region" description="Low complexity" evidence="1">
    <location>
        <begin position="334"/>
        <end position="343"/>
    </location>
</feature>
<feature type="compositionally biased region" description="Gly residues" evidence="1">
    <location>
        <begin position="407"/>
        <end position="416"/>
    </location>
</feature>
<gene>
    <name evidence="2" type="ORF">C1I93_12285</name>
</gene>
<dbReference type="EMBL" id="POTX01000064">
    <property type="protein sequence ID" value="PZF97286.1"/>
    <property type="molecule type" value="Genomic_DNA"/>
</dbReference>
<dbReference type="PANTHER" id="PTHR45725">
    <property type="entry name" value="FORMIN HOMOLOGY 2 FAMILY MEMBER"/>
    <property type="match status" value="1"/>
</dbReference>
<evidence type="ECO:0000313" key="2">
    <source>
        <dbReference type="EMBL" id="PZF97286.1"/>
    </source>
</evidence>
<organism evidence="2 3">
    <name type="scientific">Micromonospora endophytica</name>
    <dbReference type="NCBI Taxonomy" id="515350"/>
    <lineage>
        <taxon>Bacteria</taxon>
        <taxon>Bacillati</taxon>
        <taxon>Actinomycetota</taxon>
        <taxon>Actinomycetes</taxon>
        <taxon>Micromonosporales</taxon>
        <taxon>Micromonosporaceae</taxon>
        <taxon>Micromonospora</taxon>
    </lineage>
</organism>
<dbReference type="Proteomes" id="UP000248627">
    <property type="component" value="Unassembled WGS sequence"/>
</dbReference>
<comment type="caution">
    <text evidence="2">The sequence shown here is derived from an EMBL/GenBank/DDBJ whole genome shotgun (WGS) entry which is preliminary data.</text>
</comment>
<feature type="compositionally biased region" description="Pro residues" evidence="1">
    <location>
        <begin position="265"/>
        <end position="285"/>
    </location>
</feature>
<feature type="compositionally biased region" description="Basic and acidic residues" evidence="1">
    <location>
        <begin position="1"/>
        <end position="11"/>
    </location>
</feature>
<feature type="compositionally biased region" description="Pro residues" evidence="1">
    <location>
        <begin position="309"/>
        <end position="333"/>
    </location>
</feature>
<feature type="compositionally biased region" description="Low complexity" evidence="1">
    <location>
        <begin position="51"/>
        <end position="61"/>
    </location>
</feature>
<feature type="compositionally biased region" description="Polar residues" evidence="1">
    <location>
        <begin position="22"/>
        <end position="47"/>
    </location>
</feature>
<accession>A0A2W2DJ89</accession>
<reference evidence="2 3" key="1">
    <citation type="submission" date="2018-01" db="EMBL/GenBank/DDBJ databases">
        <title>Draft genome sequence of Jishengella endophytica.</title>
        <authorList>
            <person name="Sahin N."/>
            <person name="Ay H."/>
            <person name="Saygin H."/>
        </authorList>
    </citation>
    <scope>NUCLEOTIDE SEQUENCE [LARGE SCALE GENOMIC DNA]</scope>
    <source>
        <strain evidence="2 3">DSM 45430</strain>
    </source>
</reference>
<feature type="compositionally biased region" description="Low complexity" evidence="1">
    <location>
        <begin position="76"/>
        <end position="89"/>
    </location>
</feature>
<evidence type="ECO:0000313" key="3">
    <source>
        <dbReference type="Proteomes" id="UP000248627"/>
    </source>
</evidence>